<keyword evidence="4" id="KW-1185">Reference proteome</keyword>
<organism evidence="3 4">
    <name type="scientific">Lunatimonas lonarensis</name>
    <dbReference type="NCBI Taxonomy" id="1232681"/>
    <lineage>
        <taxon>Bacteria</taxon>
        <taxon>Pseudomonadati</taxon>
        <taxon>Bacteroidota</taxon>
        <taxon>Cytophagia</taxon>
        <taxon>Cytophagales</taxon>
        <taxon>Cyclobacteriaceae</taxon>
    </lineage>
</organism>
<dbReference type="RefSeq" id="WP_010855072.1">
    <property type="nucleotide sequence ID" value="NZ_AQHR01000085.1"/>
</dbReference>
<dbReference type="PANTHER" id="PTHR33371">
    <property type="entry name" value="INTERMEMBRANE PHOSPHOLIPID TRANSPORT SYSTEM BINDING PROTEIN MLAD-RELATED"/>
    <property type="match status" value="1"/>
</dbReference>
<evidence type="ECO:0000313" key="4">
    <source>
        <dbReference type="Proteomes" id="UP000013909"/>
    </source>
</evidence>
<dbReference type="Proteomes" id="UP000013909">
    <property type="component" value="Unassembled WGS sequence"/>
</dbReference>
<dbReference type="PATRIC" id="fig|1288963.3.peg.2929"/>
<dbReference type="InterPro" id="IPR052336">
    <property type="entry name" value="MlaD_Phospholipid_Transporter"/>
</dbReference>
<dbReference type="OrthoDB" id="9771725at2"/>
<gene>
    <name evidence="3" type="ORF">ADIS_2938</name>
</gene>
<evidence type="ECO:0000256" key="1">
    <source>
        <dbReference type="SAM" id="Phobius"/>
    </source>
</evidence>
<name>R7ZR06_9BACT</name>
<dbReference type="AlphaFoldDB" id="R7ZR06"/>
<dbReference type="EMBL" id="AQHR01000085">
    <property type="protein sequence ID" value="EON76488.1"/>
    <property type="molecule type" value="Genomic_DNA"/>
</dbReference>
<keyword evidence="1" id="KW-0812">Transmembrane</keyword>
<dbReference type="STRING" id="1232681.ADIS_2938"/>
<evidence type="ECO:0000259" key="2">
    <source>
        <dbReference type="Pfam" id="PF02470"/>
    </source>
</evidence>
<keyword evidence="1" id="KW-0472">Membrane</keyword>
<comment type="caution">
    <text evidence="3">The sequence shown here is derived from an EMBL/GenBank/DDBJ whole genome shotgun (WGS) entry which is preliminary data.</text>
</comment>
<feature type="transmembrane region" description="Helical" evidence="1">
    <location>
        <begin position="12"/>
        <end position="31"/>
    </location>
</feature>
<protein>
    <submittedName>
        <fullName evidence="3">Mammalian cell entry related domain protein</fullName>
    </submittedName>
</protein>
<keyword evidence="1" id="KW-1133">Transmembrane helix</keyword>
<dbReference type="Pfam" id="PF02470">
    <property type="entry name" value="MlaD"/>
    <property type="match status" value="1"/>
</dbReference>
<sequence length="324" mass="36034">MSTNYKIANAKLGALVIAGLLFLVLTLYMIGKNQNIFGSSITIVSVVEDVSGLMAGNNVRYKGMNIGTVRSVEMADDGKIHVRAFVRERMKHFIQMNSYTSISTDGLMGNKLLLIMPVEGEARTIEEGDTLYARPGTDMDNLLGKLDESSDYLAHTLSNLALVSDRLADSNALWELLADSVLTNDLRESVASFREVGRQSREIARVGRSFLQTLEAGDGLVNRLFTDTVMVGNVEETLGQFQLGSEQAVRLMEDISEILQKVEDGEGAAGMFLTDSAARQSLANTLVNIELSTENFNQNMEALKHNFLFRRYFRRQERRNRSDN</sequence>
<dbReference type="PANTHER" id="PTHR33371:SF4">
    <property type="entry name" value="INTERMEMBRANE PHOSPHOLIPID TRANSPORT SYSTEM BINDING PROTEIN MLAD"/>
    <property type="match status" value="1"/>
</dbReference>
<evidence type="ECO:0000313" key="3">
    <source>
        <dbReference type="EMBL" id="EON76488.1"/>
    </source>
</evidence>
<proteinExistence type="predicted"/>
<accession>R7ZR06</accession>
<reference evidence="3 4" key="1">
    <citation type="submission" date="2013-02" db="EMBL/GenBank/DDBJ databases">
        <title>A novel strain isolated from Lonar lake, Maharashtra, India.</title>
        <authorList>
            <person name="Singh A."/>
        </authorList>
    </citation>
    <scope>NUCLEOTIDE SEQUENCE [LARGE SCALE GENOMIC DNA]</scope>
    <source>
        <strain evidence="3 4">AK24</strain>
    </source>
</reference>
<feature type="domain" description="Mce/MlaD" evidence="2">
    <location>
        <begin position="41"/>
        <end position="116"/>
    </location>
</feature>
<dbReference type="InterPro" id="IPR003399">
    <property type="entry name" value="Mce/MlaD"/>
</dbReference>